<dbReference type="AlphaFoldDB" id="A0A2N3YFW2"/>
<dbReference type="RefSeq" id="WP_143598295.1">
    <property type="nucleotide sequence ID" value="NZ_PJNE01000001.1"/>
</dbReference>
<sequence length="208" mass="22632">MRDLHAGAGVFASRPLPVPIYTNVQSPTHERRNRDGRVGVLVHRVIGEVVDSARALPVTDALRMVGDTVERTVPATRGSAAIRLRVQSHAARYVTHFMPGHECTFLGAEVRVERGRVDLAWSHPDHGVWFDEVKTWRHAGMSWDAQTWDQVDRYMKAGTAQFGARFAGVRLVVTGHTQDSVVIGPDGLVTPLMSSPLAPAVASTVGAA</sequence>
<keyword evidence="2" id="KW-1185">Reference proteome</keyword>
<evidence type="ECO:0000313" key="2">
    <source>
        <dbReference type="Proteomes" id="UP000233781"/>
    </source>
</evidence>
<organism evidence="1 2">
    <name type="scientific">Phycicoccus duodecadis</name>
    <dbReference type="NCBI Taxonomy" id="173053"/>
    <lineage>
        <taxon>Bacteria</taxon>
        <taxon>Bacillati</taxon>
        <taxon>Actinomycetota</taxon>
        <taxon>Actinomycetes</taxon>
        <taxon>Micrococcales</taxon>
        <taxon>Intrasporangiaceae</taxon>
        <taxon>Phycicoccus</taxon>
    </lineage>
</organism>
<accession>A0A2N3YFW2</accession>
<name>A0A2N3YFW2_9MICO</name>
<dbReference type="Proteomes" id="UP000233781">
    <property type="component" value="Unassembled WGS sequence"/>
</dbReference>
<reference evidence="1 2" key="1">
    <citation type="submission" date="2017-12" db="EMBL/GenBank/DDBJ databases">
        <title>Sequencing the genomes of 1000 Actinobacteria strains.</title>
        <authorList>
            <person name="Klenk H.-P."/>
        </authorList>
    </citation>
    <scope>NUCLEOTIDE SEQUENCE [LARGE SCALE GENOMIC DNA]</scope>
    <source>
        <strain evidence="1 2">DSM 12806</strain>
    </source>
</reference>
<comment type="caution">
    <text evidence="1">The sequence shown here is derived from an EMBL/GenBank/DDBJ whole genome shotgun (WGS) entry which is preliminary data.</text>
</comment>
<evidence type="ECO:0000313" key="1">
    <source>
        <dbReference type="EMBL" id="PKW25747.1"/>
    </source>
</evidence>
<dbReference type="EMBL" id="PJNE01000001">
    <property type="protein sequence ID" value="PKW25747.1"/>
    <property type="molecule type" value="Genomic_DNA"/>
</dbReference>
<protein>
    <recommendedName>
        <fullName evidence="3">PD-(D/E)XK nuclease superfamily protein</fullName>
    </recommendedName>
</protein>
<proteinExistence type="predicted"/>
<evidence type="ECO:0008006" key="3">
    <source>
        <dbReference type="Google" id="ProtNLM"/>
    </source>
</evidence>
<gene>
    <name evidence="1" type="ORF">ATL31_0547</name>
</gene>
<dbReference type="OrthoDB" id="5182613at2"/>